<feature type="region of interest" description="Disordered" evidence="1">
    <location>
        <begin position="104"/>
        <end position="155"/>
    </location>
</feature>
<dbReference type="EMBL" id="CM016554">
    <property type="protein sequence ID" value="TKW26943.1"/>
    <property type="molecule type" value="Genomic_DNA"/>
</dbReference>
<reference evidence="2" key="1">
    <citation type="submission" date="2019-03" db="EMBL/GenBank/DDBJ databases">
        <title>WGS assembly of Setaria viridis.</title>
        <authorList>
            <person name="Huang P."/>
            <person name="Jenkins J."/>
            <person name="Grimwood J."/>
            <person name="Barry K."/>
            <person name="Healey A."/>
            <person name="Mamidi S."/>
            <person name="Sreedasyam A."/>
            <person name="Shu S."/>
            <person name="Feldman M."/>
            <person name="Wu J."/>
            <person name="Yu Y."/>
            <person name="Chen C."/>
            <person name="Johnson J."/>
            <person name="Rokhsar D."/>
            <person name="Baxter I."/>
            <person name="Schmutz J."/>
            <person name="Brutnell T."/>
            <person name="Kellogg E."/>
        </authorList>
    </citation>
    <scope>NUCLEOTIDE SEQUENCE [LARGE SCALE GENOMIC DNA]</scope>
</reference>
<sequence length="155" mass="15414">MATTAQPRPAGAPTAPVGEGSEVQRAGAARPTRAGAARSTGGGGTASAAPAGGGRVVRRAGSRRRRGWRGPASMGVGVADVGGGGVAGRARVAWLRPARVVRAASGSTAPAIEGGAALAGDDSVGSTRAMVSNKREETEAVKRKEKKNRNEPSCY</sequence>
<dbReference type="Proteomes" id="UP000298652">
    <property type="component" value="Chromosome 3"/>
</dbReference>
<evidence type="ECO:0000313" key="3">
    <source>
        <dbReference type="Proteomes" id="UP000298652"/>
    </source>
</evidence>
<feature type="compositionally biased region" description="Basic and acidic residues" evidence="1">
    <location>
        <begin position="133"/>
        <end position="142"/>
    </location>
</feature>
<name>A0A4U6VG37_SETVI</name>
<organism evidence="2 3">
    <name type="scientific">Setaria viridis</name>
    <name type="common">Green bristlegrass</name>
    <name type="synonym">Setaria italica subsp. viridis</name>
    <dbReference type="NCBI Taxonomy" id="4556"/>
    <lineage>
        <taxon>Eukaryota</taxon>
        <taxon>Viridiplantae</taxon>
        <taxon>Streptophyta</taxon>
        <taxon>Embryophyta</taxon>
        <taxon>Tracheophyta</taxon>
        <taxon>Spermatophyta</taxon>
        <taxon>Magnoliopsida</taxon>
        <taxon>Liliopsida</taxon>
        <taxon>Poales</taxon>
        <taxon>Poaceae</taxon>
        <taxon>PACMAD clade</taxon>
        <taxon>Panicoideae</taxon>
        <taxon>Panicodae</taxon>
        <taxon>Paniceae</taxon>
        <taxon>Cenchrinae</taxon>
        <taxon>Setaria</taxon>
    </lineage>
</organism>
<protein>
    <submittedName>
        <fullName evidence="2">Uncharacterized protein</fullName>
    </submittedName>
</protein>
<keyword evidence="3" id="KW-1185">Reference proteome</keyword>
<dbReference type="Gramene" id="TKW26943">
    <property type="protein sequence ID" value="TKW26943"/>
    <property type="gene ID" value="SEVIR_3G224050v2"/>
</dbReference>
<evidence type="ECO:0000256" key="1">
    <source>
        <dbReference type="SAM" id="MobiDB-lite"/>
    </source>
</evidence>
<accession>A0A4U6VG37</accession>
<dbReference type="AlphaFoldDB" id="A0A4U6VG37"/>
<feature type="compositionally biased region" description="Low complexity" evidence="1">
    <location>
        <begin position="25"/>
        <end position="39"/>
    </location>
</feature>
<gene>
    <name evidence="2" type="ORF">SEVIR_3G224050v2</name>
</gene>
<feature type="compositionally biased region" description="Low complexity" evidence="1">
    <location>
        <begin position="69"/>
        <end position="79"/>
    </location>
</feature>
<evidence type="ECO:0000313" key="2">
    <source>
        <dbReference type="EMBL" id="TKW26943.1"/>
    </source>
</evidence>
<feature type="compositionally biased region" description="Gly residues" evidence="1">
    <location>
        <begin position="40"/>
        <end position="55"/>
    </location>
</feature>
<proteinExistence type="predicted"/>
<feature type="compositionally biased region" description="Basic residues" evidence="1">
    <location>
        <begin position="56"/>
        <end position="68"/>
    </location>
</feature>
<feature type="region of interest" description="Disordered" evidence="1">
    <location>
        <begin position="1"/>
        <end position="82"/>
    </location>
</feature>